<protein>
    <recommendedName>
        <fullName evidence="4">Lipoprotein</fullName>
    </recommendedName>
</protein>
<proteinExistence type="predicted"/>
<sequence length="154" mass="16873">MKLKLRKISPKWLVLGLMSAVAVLAVGCQGSQTKIDLPSPTGAPAYLVSVSPKSSPKIYSPSGEAYQKCETRKCEAMLKSEYAVDTKALSRVFKESKAVGGFTILNFQEMKQIGIFNIKVIESAHADPNCAPLFVLEYGLMDYSYFFPPDCPIP</sequence>
<dbReference type="Proteomes" id="UP001320119">
    <property type="component" value="Chromosome"/>
</dbReference>
<feature type="chain" id="PRO_5043033438" description="Lipoprotein" evidence="1">
    <location>
        <begin position="26"/>
        <end position="154"/>
    </location>
</feature>
<keyword evidence="1" id="KW-0732">Signal</keyword>
<name>A0AAN1WFH8_9GAMM</name>
<evidence type="ECO:0008006" key="4">
    <source>
        <dbReference type="Google" id="ProtNLM"/>
    </source>
</evidence>
<evidence type="ECO:0000313" key="2">
    <source>
        <dbReference type="EMBL" id="BCD96659.1"/>
    </source>
</evidence>
<reference evidence="2 3" key="1">
    <citation type="journal article" date="2022" name="IScience">
        <title>An ultrasensitive nanofiber-based assay for enzymatic hydrolysis and deep-sea microbial degradation of cellulose.</title>
        <authorList>
            <person name="Tsudome M."/>
            <person name="Tachioka M."/>
            <person name="Miyazaki M."/>
            <person name="Uchimura K."/>
            <person name="Tsuda M."/>
            <person name="Takaki Y."/>
            <person name="Deguchi S."/>
        </authorList>
    </citation>
    <scope>NUCLEOTIDE SEQUENCE [LARGE SCALE GENOMIC DNA]</scope>
    <source>
        <strain evidence="2 3">GE09</strain>
    </source>
</reference>
<evidence type="ECO:0000256" key="1">
    <source>
        <dbReference type="SAM" id="SignalP"/>
    </source>
</evidence>
<dbReference type="AlphaFoldDB" id="A0AAN1WFH8"/>
<accession>A0AAN1WFH8</accession>
<dbReference type="PROSITE" id="PS51257">
    <property type="entry name" value="PROKAR_LIPOPROTEIN"/>
    <property type="match status" value="1"/>
</dbReference>
<keyword evidence="3" id="KW-1185">Reference proteome</keyword>
<dbReference type="EMBL" id="AP023086">
    <property type="protein sequence ID" value="BCD96659.1"/>
    <property type="molecule type" value="Genomic_DNA"/>
</dbReference>
<feature type="signal peptide" evidence="1">
    <location>
        <begin position="1"/>
        <end position="25"/>
    </location>
</feature>
<dbReference type="KEGG" id="marq:MARGE09_P0859"/>
<dbReference type="RefSeq" id="WP_236986148.1">
    <property type="nucleotide sequence ID" value="NZ_AP023086.1"/>
</dbReference>
<gene>
    <name evidence="2" type="ORF">MARGE09_P0859</name>
</gene>
<organism evidence="2 3">
    <name type="scientific">Marinagarivorans cellulosilyticus</name>
    <dbReference type="NCBI Taxonomy" id="2721545"/>
    <lineage>
        <taxon>Bacteria</taxon>
        <taxon>Pseudomonadati</taxon>
        <taxon>Pseudomonadota</taxon>
        <taxon>Gammaproteobacteria</taxon>
        <taxon>Cellvibrionales</taxon>
        <taxon>Cellvibrionaceae</taxon>
        <taxon>Marinagarivorans</taxon>
    </lineage>
</organism>
<evidence type="ECO:0000313" key="3">
    <source>
        <dbReference type="Proteomes" id="UP001320119"/>
    </source>
</evidence>